<sequence length="468" mass="48811">MSQLRERAESLGLTLLSSADELEQRHRQDEATLETLRAFDAHSMDAERPGGLPELSWAGRRPLPTPPALPVVAREAPTWITVLDAPRVHPGGRLTGFEVGIKDLLDVEGCTVTAGTRAHRAGPAVRDAPAVHALRAAGATIRGTTNLHALAYGATGTSSDWGVPRNPASPGAIPGGSSSGSAVAVAERSAALTLGTDTSGSIRIPAALCGVVGLKPTRGLVSLEGCHPLSPTLDHIGPLAGSVEVVAAAVGTLAGWHSWQLPQEPQGRIRVGLLGGYFDEGLSAPIRAALGEALTVLDRAGVELTPVELDLARHIPGAQIAVLGAEALATNLPTLRAHGRELPADVRLRLEAGLARTDEQLTVARELTVRWRRQVDAALAHCHVLLCPTTAIPATAPEVSHVEVDGDLVTVQLSLTRLTMPFNFSGHPAISLPWRDSGGTLLGVQLIGRTGGDQDLLAVASHVEQLLS</sequence>
<evidence type="ECO:0000259" key="2">
    <source>
        <dbReference type="Pfam" id="PF01425"/>
    </source>
</evidence>
<dbReference type="EMBL" id="CP099490">
    <property type="protein sequence ID" value="USQ76201.1"/>
    <property type="molecule type" value="Genomic_DNA"/>
</dbReference>
<keyword evidence="4" id="KW-1185">Reference proteome</keyword>
<proteinExistence type="predicted"/>
<gene>
    <name evidence="3" type="ORF">NF557_16685</name>
</gene>
<dbReference type="Pfam" id="PF01425">
    <property type="entry name" value="Amidase"/>
    <property type="match status" value="1"/>
</dbReference>
<accession>A0ABY4YHG7</accession>
<dbReference type="Proteomes" id="UP001056535">
    <property type="component" value="Chromosome"/>
</dbReference>
<name>A0ABY4YHG7_9MICO</name>
<reference evidence="3" key="1">
    <citation type="submission" date="2022-06" db="EMBL/GenBank/DDBJ databases">
        <title>Ornithinimicrobium JY.X270.</title>
        <authorList>
            <person name="Huang Y."/>
        </authorList>
    </citation>
    <scope>NUCLEOTIDE SEQUENCE</scope>
    <source>
        <strain evidence="3">JY.X270</strain>
    </source>
</reference>
<evidence type="ECO:0000313" key="3">
    <source>
        <dbReference type="EMBL" id="USQ76201.1"/>
    </source>
</evidence>
<organism evidence="3 4">
    <name type="scientific">Ornithinimicrobium cryptoxanthini</name>
    <dbReference type="NCBI Taxonomy" id="2934161"/>
    <lineage>
        <taxon>Bacteria</taxon>
        <taxon>Bacillati</taxon>
        <taxon>Actinomycetota</taxon>
        <taxon>Actinomycetes</taxon>
        <taxon>Micrococcales</taxon>
        <taxon>Ornithinimicrobiaceae</taxon>
        <taxon>Ornithinimicrobium</taxon>
    </lineage>
</organism>
<dbReference type="SUPFAM" id="SSF75304">
    <property type="entry name" value="Amidase signature (AS) enzymes"/>
    <property type="match status" value="1"/>
</dbReference>
<dbReference type="RefSeq" id="WP_252620896.1">
    <property type="nucleotide sequence ID" value="NZ_CP099490.1"/>
</dbReference>
<evidence type="ECO:0000256" key="1">
    <source>
        <dbReference type="SAM" id="MobiDB-lite"/>
    </source>
</evidence>
<feature type="domain" description="Amidase" evidence="2">
    <location>
        <begin position="84"/>
        <end position="457"/>
    </location>
</feature>
<feature type="region of interest" description="Disordered" evidence="1">
    <location>
        <begin position="161"/>
        <end position="180"/>
    </location>
</feature>
<dbReference type="PANTHER" id="PTHR11895:SF176">
    <property type="entry name" value="AMIDASE AMID-RELATED"/>
    <property type="match status" value="1"/>
</dbReference>
<dbReference type="Gene3D" id="3.90.1300.10">
    <property type="entry name" value="Amidase signature (AS) domain"/>
    <property type="match status" value="1"/>
</dbReference>
<evidence type="ECO:0000313" key="4">
    <source>
        <dbReference type="Proteomes" id="UP001056535"/>
    </source>
</evidence>
<protein>
    <submittedName>
        <fullName evidence="3">Amidase</fullName>
    </submittedName>
</protein>
<dbReference type="PANTHER" id="PTHR11895">
    <property type="entry name" value="TRANSAMIDASE"/>
    <property type="match status" value="1"/>
</dbReference>
<dbReference type="InterPro" id="IPR036928">
    <property type="entry name" value="AS_sf"/>
</dbReference>
<dbReference type="InterPro" id="IPR000120">
    <property type="entry name" value="Amidase"/>
</dbReference>
<dbReference type="InterPro" id="IPR023631">
    <property type="entry name" value="Amidase_dom"/>
</dbReference>